<keyword evidence="6" id="KW-1185">Reference proteome</keyword>
<dbReference type="InterPro" id="IPR011991">
    <property type="entry name" value="ArsR-like_HTH"/>
</dbReference>
<evidence type="ECO:0000313" key="5">
    <source>
        <dbReference type="EMBL" id="MFC7582315.1"/>
    </source>
</evidence>
<proteinExistence type="predicted"/>
<organism evidence="5 6">
    <name type="scientific">Schaalia naturae</name>
    <dbReference type="NCBI Taxonomy" id="635203"/>
    <lineage>
        <taxon>Bacteria</taxon>
        <taxon>Bacillati</taxon>
        <taxon>Actinomycetota</taxon>
        <taxon>Actinomycetes</taxon>
        <taxon>Actinomycetales</taxon>
        <taxon>Actinomycetaceae</taxon>
        <taxon>Schaalia</taxon>
    </lineage>
</organism>
<dbReference type="CDD" id="cd00090">
    <property type="entry name" value="HTH_ARSR"/>
    <property type="match status" value="1"/>
</dbReference>
<evidence type="ECO:0000256" key="3">
    <source>
        <dbReference type="ARBA" id="ARBA00023163"/>
    </source>
</evidence>
<comment type="caution">
    <text evidence="5">The sequence shown here is derived from an EMBL/GenBank/DDBJ whole genome shotgun (WGS) entry which is preliminary data.</text>
</comment>
<dbReference type="PRINTS" id="PR00778">
    <property type="entry name" value="HTHARSR"/>
</dbReference>
<dbReference type="PROSITE" id="PS50987">
    <property type="entry name" value="HTH_ARSR_2"/>
    <property type="match status" value="1"/>
</dbReference>
<dbReference type="NCBIfam" id="NF033788">
    <property type="entry name" value="HTH_metalloreg"/>
    <property type="match status" value="1"/>
</dbReference>
<reference evidence="6" key="1">
    <citation type="journal article" date="2019" name="Int. J. Syst. Evol. Microbiol.">
        <title>The Global Catalogue of Microorganisms (GCM) 10K type strain sequencing project: providing services to taxonomists for standard genome sequencing and annotation.</title>
        <authorList>
            <consortium name="The Broad Institute Genomics Platform"/>
            <consortium name="The Broad Institute Genome Sequencing Center for Infectious Disease"/>
            <person name="Wu L."/>
            <person name="Ma J."/>
        </authorList>
    </citation>
    <scope>NUCLEOTIDE SEQUENCE [LARGE SCALE GENOMIC DNA]</scope>
    <source>
        <strain evidence="6">CCUG 56698</strain>
    </source>
</reference>
<dbReference type="InterPro" id="IPR036388">
    <property type="entry name" value="WH-like_DNA-bd_sf"/>
</dbReference>
<dbReference type="Gene3D" id="1.10.10.10">
    <property type="entry name" value="Winged helix-like DNA-binding domain superfamily/Winged helix DNA-binding domain"/>
    <property type="match status" value="1"/>
</dbReference>
<dbReference type="RefSeq" id="WP_380976502.1">
    <property type="nucleotide sequence ID" value="NZ_JBHTEF010000008.1"/>
</dbReference>
<evidence type="ECO:0000256" key="1">
    <source>
        <dbReference type="ARBA" id="ARBA00023015"/>
    </source>
</evidence>
<protein>
    <submittedName>
        <fullName evidence="5">ArsR/SmtB family transcription factor</fullName>
    </submittedName>
</protein>
<keyword evidence="3" id="KW-0804">Transcription</keyword>
<dbReference type="SMART" id="SM00418">
    <property type="entry name" value="HTH_ARSR"/>
    <property type="match status" value="1"/>
</dbReference>
<dbReference type="Pfam" id="PF01022">
    <property type="entry name" value="HTH_5"/>
    <property type="match status" value="1"/>
</dbReference>
<accession>A0ABW2SR48</accession>
<gene>
    <name evidence="5" type="ORF">ACFQWG_14100</name>
</gene>
<feature type="non-terminal residue" evidence="5">
    <location>
        <position position="100"/>
    </location>
</feature>
<dbReference type="PANTHER" id="PTHR43132:SF6">
    <property type="entry name" value="HTH-TYPE TRANSCRIPTIONAL REPRESSOR CZRA"/>
    <property type="match status" value="1"/>
</dbReference>
<dbReference type="InterPro" id="IPR036390">
    <property type="entry name" value="WH_DNA-bd_sf"/>
</dbReference>
<dbReference type="InterPro" id="IPR001845">
    <property type="entry name" value="HTH_ArsR_DNA-bd_dom"/>
</dbReference>
<sequence length="100" mass="11777">MFEIINKDEDVKKRTLKLFQVLSNETRFKILLLLCKEEMNVKDFERVIGQSQTAISHQLSLLRSIKLVKSKRIGREMYYSLSDKHVDLIIDLAINHVTEE</sequence>
<keyword evidence="1" id="KW-0805">Transcription regulation</keyword>
<keyword evidence="2" id="KW-0238">DNA-binding</keyword>
<evidence type="ECO:0000259" key="4">
    <source>
        <dbReference type="PROSITE" id="PS50987"/>
    </source>
</evidence>
<dbReference type="EMBL" id="JBHTEF010000008">
    <property type="protein sequence ID" value="MFC7582315.1"/>
    <property type="molecule type" value="Genomic_DNA"/>
</dbReference>
<evidence type="ECO:0000256" key="2">
    <source>
        <dbReference type="ARBA" id="ARBA00023125"/>
    </source>
</evidence>
<name>A0ABW2SR48_9ACTO</name>
<dbReference type="InterPro" id="IPR051011">
    <property type="entry name" value="Metal_resp_trans_reg"/>
</dbReference>
<feature type="domain" description="HTH arsR-type" evidence="4">
    <location>
        <begin position="7"/>
        <end position="100"/>
    </location>
</feature>
<dbReference type="PANTHER" id="PTHR43132">
    <property type="entry name" value="ARSENICAL RESISTANCE OPERON REPRESSOR ARSR-RELATED"/>
    <property type="match status" value="1"/>
</dbReference>
<evidence type="ECO:0000313" key="6">
    <source>
        <dbReference type="Proteomes" id="UP001596527"/>
    </source>
</evidence>
<dbReference type="Proteomes" id="UP001596527">
    <property type="component" value="Unassembled WGS sequence"/>
</dbReference>
<dbReference type="SUPFAM" id="SSF46785">
    <property type="entry name" value="Winged helix' DNA-binding domain"/>
    <property type="match status" value="1"/>
</dbReference>